<reference evidence="2" key="1">
    <citation type="submission" date="2025-08" db="UniProtKB">
        <authorList>
            <consortium name="Ensembl"/>
        </authorList>
    </citation>
    <scope>IDENTIFICATION</scope>
</reference>
<dbReference type="InParanoid" id="A0A3Q1EUC4"/>
<protein>
    <submittedName>
        <fullName evidence="2">Uncharacterized protein</fullName>
    </submittedName>
</protein>
<name>A0A3Q1EUC4_9TELE</name>
<dbReference type="Proteomes" id="UP000257200">
    <property type="component" value="Unplaced"/>
</dbReference>
<dbReference type="STRING" id="80966.ENSAPOP00000007307"/>
<proteinExistence type="predicted"/>
<dbReference type="AlphaFoldDB" id="A0A3Q1EUC4"/>
<feature type="compositionally biased region" description="Low complexity" evidence="1">
    <location>
        <begin position="38"/>
        <end position="66"/>
    </location>
</feature>
<reference evidence="2" key="2">
    <citation type="submission" date="2025-09" db="UniProtKB">
        <authorList>
            <consortium name="Ensembl"/>
        </authorList>
    </citation>
    <scope>IDENTIFICATION</scope>
</reference>
<accession>A0A3Q1EUC4</accession>
<keyword evidence="3" id="KW-1185">Reference proteome</keyword>
<organism evidence="2 3">
    <name type="scientific">Acanthochromis polyacanthus</name>
    <name type="common">spiny chromis</name>
    <dbReference type="NCBI Taxonomy" id="80966"/>
    <lineage>
        <taxon>Eukaryota</taxon>
        <taxon>Metazoa</taxon>
        <taxon>Chordata</taxon>
        <taxon>Craniata</taxon>
        <taxon>Vertebrata</taxon>
        <taxon>Euteleostomi</taxon>
        <taxon>Actinopterygii</taxon>
        <taxon>Neopterygii</taxon>
        <taxon>Teleostei</taxon>
        <taxon>Neoteleostei</taxon>
        <taxon>Acanthomorphata</taxon>
        <taxon>Ovalentaria</taxon>
        <taxon>Pomacentridae</taxon>
        <taxon>Acanthochromis</taxon>
    </lineage>
</organism>
<evidence type="ECO:0000256" key="1">
    <source>
        <dbReference type="SAM" id="MobiDB-lite"/>
    </source>
</evidence>
<feature type="region of interest" description="Disordered" evidence="1">
    <location>
        <begin position="1"/>
        <end position="66"/>
    </location>
</feature>
<dbReference type="GeneTree" id="ENSGT00940000178069"/>
<sequence length="118" mass="12217">QALVHPVHTPPHPLGHPALPLPVRNHTSAKCAGKDSARAPTSSPTAESTAATGRSAAPAVSTASSAGWTCSATKRLSVAMDTCTLQSEDFVLCSLVPMNKQLVFFPTTGSITPDYCCK</sequence>
<dbReference type="Ensembl" id="ENSAPOT00000005161.1">
    <property type="protein sequence ID" value="ENSAPOP00000007307.1"/>
    <property type="gene ID" value="ENSAPOG00000009258.1"/>
</dbReference>
<evidence type="ECO:0000313" key="2">
    <source>
        <dbReference type="Ensembl" id="ENSAPOP00000007307.1"/>
    </source>
</evidence>
<evidence type="ECO:0000313" key="3">
    <source>
        <dbReference type="Proteomes" id="UP000257200"/>
    </source>
</evidence>